<dbReference type="GO" id="GO:0003989">
    <property type="term" value="F:acetyl-CoA carboxylase activity"/>
    <property type="evidence" value="ECO:0007669"/>
    <property type="project" value="InterPro"/>
</dbReference>
<evidence type="ECO:0000259" key="10">
    <source>
        <dbReference type="PROSITE" id="PS50968"/>
    </source>
</evidence>
<protein>
    <recommendedName>
        <fullName evidence="2 8">Biotin carboxyl carrier protein of acetyl-CoA carboxylase</fullName>
    </recommendedName>
</protein>
<dbReference type="PROSITE" id="PS50968">
    <property type="entry name" value="BIOTINYL_LIPOYL"/>
    <property type="match status" value="1"/>
</dbReference>
<feature type="domain" description="Lipoyl-binding" evidence="10">
    <location>
        <begin position="85"/>
        <end position="161"/>
    </location>
</feature>
<dbReference type="UniPathway" id="UPA00094"/>
<dbReference type="EMBL" id="FNFK01000043">
    <property type="protein sequence ID" value="SDK61615.1"/>
    <property type="molecule type" value="Genomic_DNA"/>
</dbReference>
<feature type="region of interest" description="Disordered" evidence="9">
    <location>
        <begin position="41"/>
        <end position="111"/>
    </location>
</feature>
<dbReference type="STRING" id="426701.SAMN04488098_104312"/>
<dbReference type="InterPro" id="IPR050709">
    <property type="entry name" value="Biotin_Carboxyl_Carrier/Decarb"/>
</dbReference>
<dbReference type="InterPro" id="IPR001249">
    <property type="entry name" value="AcCoA_biotinCC"/>
</dbReference>
<evidence type="ECO:0000256" key="5">
    <source>
        <dbReference type="ARBA" id="ARBA00023098"/>
    </source>
</evidence>
<dbReference type="SUPFAM" id="SSF51230">
    <property type="entry name" value="Single hybrid motif"/>
    <property type="match status" value="1"/>
</dbReference>
<dbReference type="InterPro" id="IPR001882">
    <property type="entry name" value="Biotin_BS"/>
</dbReference>
<comment type="pathway">
    <text evidence="1 8">Lipid metabolism; fatty acid biosynthesis.</text>
</comment>
<dbReference type="Proteomes" id="UP000199433">
    <property type="component" value="Unassembled WGS sequence"/>
</dbReference>
<keyword evidence="3 8" id="KW-0444">Lipid biosynthesis</keyword>
<sequence>MNFEQLKELIDHIDRSSLYEFEMENDDISLKLSKRKTYGAGGVVQTQDQVEPNNQAEPARKFSPSSEEETAAQSAPQEIAPDEDLHELKAPIVGTGYLSSSPDAPPFVSEGDAVSKGQTICIIEAMKVMNEIKSDVDGTISQIMIEDGQPVEFNQSLIKIKPN</sequence>
<dbReference type="PANTHER" id="PTHR45266:SF3">
    <property type="entry name" value="OXALOACETATE DECARBOXYLASE ALPHA CHAIN"/>
    <property type="match status" value="1"/>
</dbReference>
<dbReference type="Pfam" id="PF00364">
    <property type="entry name" value="Biotin_lipoyl"/>
    <property type="match status" value="1"/>
</dbReference>
<keyword evidence="7 8" id="KW-0092">Biotin</keyword>
<dbReference type="RefSeq" id="WP_091268061.1">
    <property type="nucleotide sequence ID" value="NZ_FNFK01000043.1"/>
</dbReference>
<evidence type="ECO:0000256" key="2">
    <source>
        <dbReference type="ARBA" id="ARBA00017562"/>
    </source>
</evidence>
<accession>A0A1G9DCQ2</accession>
<evidence type="ECO:0000256" key="3">
    <source>
        <dbReference type="ARBA" id="ARBA00022516"/>
    </source>
</evidence>
<dbReference type="PANTHER" id="PTHR45266">
    <property type="entry name" value="OXALOACETATE DECARBOXYLASE ALPHA CHAIN"/>
    <property type="match status" value="1"/>
</dbReference>
<keyword evidence="4 8" id="KW-0276">Fatty acid metabolism</keyword>
<gene>
    <name evidence="11" type="ORF">SAMN04488098_104312</name>
</gene>
<evidence type="ECO:0000256" key="8">
    <source>
        <dbReference type="RuleBase" id="RU364072"/>
    </source>
</evidence>
<evidence type="ECO:0000256" key="6">
    <source>
        <dbReference type="ARBA" id="ARBA00023160"/>
    </source>
</evidence>
<dbReference type="PROSITE" id="PS00188">
    <property type="entry name" value="BIOTIN"/>
    <property type="match status" value="1"/>
</dbReference>
<dbReference type="NCBIfam" id="TIGR00531">
    <property type="entry name" value="BCCP"/>
    <property type="match status" value="1"/>
</dbReference>
<keyword evidence="6 8" id="KW-0275">Fatty acid biosynthesis</keyword>
<organism evidence="11 12">
    <name type="scientific">Alkalibacterium thalassium</name>
    <dbReference type="NCBI Taxonomy" id="426701"/>
    <lineage>
        <taxon>Bacteria</taxon>
        <taxon>Bacillati</taxon>
        <taxon>Bacillota</taxon>
        <taxon>Bacilli</taxon>
        <taxon>Lactobacillales</taxon>
        <taxon>Carnobacteriaceae</taxon>
        <taxon>Alkalibacterium</taxon>
    </lineage>
</organism>
<dbReference type="OrthoDB" id="9811735at2"/>
<dbReference type="GO" id="GO:0006633">
    <property type="term" value="P:fatty acid biosynthetic process"/>
    <property type="evidence" value="ECO:0007669"/>
    <property type="project" value="UniProtKB-UniPathway"/>
</dbReference>
<comment type="function">
    <text evidence="8">This protein is a component of the acetyl coenzyme A carboxylase complex; first, biotin carboxylase catalyzes the carboxylation of the carrier protein and then the transcarboxylase transfers the carboxyl group to form malonyl-CoA.</text>
</comment>
<dbReference type="PRINTS" id="PR01071">
    <property type="entry name" value="ACOABIOTINCC"/>
</dbReference>
<evidence type="ECO:0000256" key="7">
    <source>
        <dbReference type="ARBA" id="ARBA00023267"/>
    </source>
</evidence>
<dbReference type="InterPro" id="IPR000089">
    <property type="entry name" value="Biotin_lipoyl"/>
</dbReference>
<evidence type="ECO:0000256" key="9">
    <source>
        <dbReference type="SAM" id="MobiDB-lite"/>
    </source>
</evidence>
<dbReference type="Gene3D" id="2.40.50.100">
    <property type="match status" value="1"/>
</dbReference>
<feature type="compositionally biased region" description="Polar residues" evidence="9">
    <location>
        <begin position="44"/>
        <end position="56"/>
    </location>
</feature>
<dbReference type="FunFam" id="2.40.50.100:FF:000003">
    <property type="entry name" value="Acetyl-CoA carboxylase biotin carboxyl carrier protein"/>
    <property type="match status" value="1"/>
</dbReference>
<dbReference type="GO" id="GO:0009317">
    <property type="term" value="C:acetyl-CoA carboxylase complex"/>
    <property type="evidence" value="ECO:0007669"/>
    <property type="project" value="InterPro"/>
</dbReference>
<keyword evidence="12" id="KW-1185">Reference proteome</keyword>
<reference evidence="12" key="1">
    <citation type="submission" date="2016-10" db="EMBL/GenBank/DDBJ databases">
        <authorList>
            <person name="Varghese N."/>
            <person name="Submissions S."/>
        </authorList>
    </citation>
    <scope>NUCLEOTIDE SEQUENCE [LARGE SCALE GENOMIC DNA]</scope>
    <source>
        <strain evidence="12">DSM 19181</strain>
    </source>
</reference>
<proteinExistence type="predicted"/>
<evidence type="ECO:0000313" key="11">
    <source>
        <dbReference type="EMBL" id="SDK61615.1"/>
    </source>
</evidence>
<dbReference type="InterPro" id="IPR011053">
    <property type="entry name" value="Single_hybrid_motif"/>
</dbReference>
<dbReference type="CDD" id="cd06850">
    <property type="entry name" value="biotinyl_domain"/>
    <property type="match status" value="1"/>
</dbReference>
<name>A0A1G9DCQ2_9LACT</name>
<dbReference type="AlphaFoldDB" id="A0A1G9DCQ2"/>
<evidence type="ECO:0000256" key="1">
    <source>
        <dbReference type="ARBA" id="ARBA00005194"/>
    </source>
</evidence>
<evidence type="ECO:0000313" key="12">
    <source>
        <dbReference type="Proteomes" id="UP000199433"/>
    </source>
</evidence>
<evidence type="ECO:0000256" key="4">
    <source>
        <dbReference type="ARBA" id="ARBA00022832"/>
    </source>
</evidence>
<keyword evidence="5 8" id="KW-0443">Lipid metabolism</keyword>